<dbReference type="RefSeq" id="WP_091552835.1">
    <property type="nucleotide sequence ID" value="NZ_FNPH01000002.1"/>
</dbReference>
<dbReference type="Proteomes" id="UP000242415">
    <property type="component" value="Unassembled WGS sequence"/>
</dbReference>
<accession>A0A1H3JDV4</accession>
<feature type="chain" id="PRO_5017322572" description="DUF5666 domain-containing protein" evidence="1">
    <location>
        <begin position="28"/>
        <end position="287"/>
    </location>
</feature>
<name>A0A1H3JDV4_9ACTN</name>
<sequence>MRNRYLLVLTVAGGLALAGAVAAPASAAHTTTKAGVSAKWRPAPPPKRSFTLDGTVGAVDATASTITVNHAASTTISVNSAAAVVIDRAAATLSDTPTGARVRVSGTVTNGKWSATRIDVTTRWSFGVDGTVAAVDPDASTITVNRGSSTVTVPVDGAAVVTIDHAASTLSAVQTGGRVRVSGTVTNGIQNATRIDVTTRWSFGVDGTVAAVDPDASTITVNCGGRNVVVPVDSAARVTLNRATTTLSALPTGARVTVRGTVTNGVQNATRVEATTPPAPKKSRYHR</sequence>
<feature type="signal peptide" evidence="1">
    <location>
        <begin position="1"/>
        <end position="27"/>
    </location>
</feature>
<evidence type="ECO:0000313" key="2">
    <source>
        <dbReference type="EMBL" id="SDY38092.1"/>
    </source>
</evidence>
<organism evidence="2 3">
    <name type="scientific">Micromonospora pattaloongensis</name>
    <dbReference type="NCBI Taxonomy" id="405436"/>
    <lineage>
        <taxon>Bacteria</taxon>
        <taxon>Bacillati</taxon>
        <taxon>Actinomycetota</taxon>
        <taxon>Actinomycetes</taxon>
        <taxon>Micromonosporales</taxon>
        <taxon>Micromonosporaceae</taxon>
        <taxon>Micromonospora</taxon>
    </lineage>
</organism>
<dbReference type="EMBL" id="FNPH01000002">
    <property type="protein sequence ID" value="SDY38092.1"/>
    <property type="molecule type" value="Genomic_DNA"/>
</dbReference>
<reference evidence="3" key="1">
    <citation type="submission" date="2016-10" db="EMBL/GenBank/DDBJ databases">
        <authorList>
            <person name="Varghese N."/>
            <person name="Submissions S."/>
        </authorList>
    </citation>
    <scope>NUCLEOTIDE SEQUENCE [LARGE SCALE GENOMIC DNA]</scope>
    <source>
        <strain evidence="3">DSM 45245</strain>
    </source>
</reference>
<keyword evidence="1" id="KW-0732">Signal</keyword>
<dbReference type="AlphaFoldDB" id="A0A1H3JDV4"/>
<keyword evidence="3" id="KW-1185">Reference proteome</keyword>
<gene>
    <name evidence="2" type="ORF">SAMN05444365_10272</name>
</gene>
<dbReference type="OrthoDB" id="10001470at2"/>
<dbReference type="STRING" id="405436.SAMN05444365_10272"/>
<evidence type="ECO:0000256" key="1">
    <source>
        <dbReference type="SAM" id="SignalP"/>
    </source>
</evidence>
<evidence type="ECO:0000313" key="3">
    <source>
        <dbReference type="Proteomes" id="UP000242415"/>
    </source>
</evidence>
<proteinExistence type="predicted"/>
<evidence type="ECO:0008006" key="4">
    <source>
        <dbReference type="Google" id="ProtNLM"/>
    </source>
</evidence>
<protein>
    <recommendedName>
        <fullName evidence="4">DUF5666 domain-containing protein</fullName>
    </recommendedName>
</protein>